<evidence type="ECO:0000313" key="1">
    <source>
        <dbReference type="EMBL" id="EZA62816.1"/>
    </source>
</evidence>
<evidence type="ECO:0000313" key="2">
    <source>
        <dbReference type="Proteomes" id="UP000053097"/>
    </source>
</evidence>
<dbReference type="OrthoDB" id="7701213at2759"/>
<feature type="non-terminal residue" evidence="1">
    <location>
        <position position="1"/>
    </location>
</feature>
<dbReference type="AlphaFoldDB" id="A0A026X469"/>
<gene>
    <name evidence="1" type="ORF">X777_02192</name>
</gene>
<sequence length="97" mass="11474">FLQDELPAKFEKFKFFFTDVDSFCKLALITDMTNHLNILNLKLQKTNQIISQLVCHVDSFRKKLVLFKTQLENNNNSVLRRCLACIDVQGQHFEMRH</sequence>
<dbReference type="PANTHER" id="PTHR45913:SF5">
    <property type="entry name" value="GENERAL TRANSCRIPTION FACTOR II-I REPEAT DOMAIN-CONTAINING PROTEIN 2A-LIKE PROTEIN"/>
    <property type="match status" value="1"/>
</dbReference>
<keyword evidence="2" id="KW-1185">Reference proteome</keyword>
<dbReference type="Proteomes" id="UP000053097">
    <property type="component" value="Unassembled WGS sequence"/>
</dbReference>
<organism evidence="1 2">
    <name type="scientific">Ooceraea biroi</name>
    <name type="common">Clonal raider ant</name>
    <name type="synonym">Cerapachys biroi</name>
    <dbReference type="NCBI Taxonomy" id="2015173"/>
    <lineage>
        <taxon>Eukaryota</taxon>
        <taxon>Metazoa</taxon>
        <taxon>Ecdysozoa</taxon>
        <taxon>Arthropoda</taxon>
        <taxon>Hexapoda</taxon>
        <taxon>Insecta</taxon>
        <taxon>Pterygota</taxon>
        <taxon>Neoptera</taxon>
        <taxon>Endopterygota</taxon>
        <taxon>Hymenoptera</taxon>
        <taxon>Apocrita</taxon>
        <taxon>Aculeata</taxon>
        <taxon>Formicoidea</taxon>
        <taxon>Formicidae</taxon>
        <taxon>Dorylinae</taxon>
        <taxon>Ooceraea</taxon>
    </lineage>
</organism>
<proteinExistence type="predicted"/>
<reference evidence="1 2" key="1">
    <citation type="journal article" date="2014" name="Curr. Biol.">
        <title>The genome of the clonal raider ant Cerapachys biroi.</title>
        <authorList>
            <person name="Oxley P.R."/>
            <person name="Ji L."/>
            <person name="Fetter-Pruneda I."/>
            <person name="McKenzie S.K."/>
            <person name="Li C."/>
            <person name="Hu H."/>
            <person name="Zhang G."/>
            <person name="Kronauer D.J."/>
        </authorList>
    </citation>
    <scope>NUCLEOTIDE SEQUENCE [LARGE SCALE GENOMIC DNA]</scope>
</reference>
<dbReference type="PANTHER" id="PTHR45913">
    <property type="entry name" value="EPM2A-INTERACTING PROTEIN 1"/>
    <property type="match status" value="1"/>
</dbReference>
<accession>A0A026X469</accession>
<dbReference type="EMBL" id="KK107018">
    <property type="protein sequence ID" value="EZA62816.1"/>
    <property type="molecule type" value="Genomic_DNA"/>
</dbReference>
<name>A0A026X469_OOCBI</name>
<protein>
    <submittedName>
        <fullName evidence="1">Uncharacterized protein</fullName>
    </submittedName>
</protein>